<keyword evidence="2" id="KW-1185">Reference proteome</keyword>
<proteinExistence type="predicted"/>
<protein>
    <submittedName>
        <fullName evidence="1">Uncharacterized protein</fullName>
    </submittedName>
</protein>
<evidence type="ECO:0000313" key="2">
    <source>
        <dbReference type="Proteomes" id="UP000821845"/>
    </source>
</evidence>
<comment type="caution">
    <text evidence="1">The sequence shown here is derived from an EMBL/GenBank/DDBJ whole genome shotgun (WGS) entry which is preliminary data.</text>
</comment>
<evidence type="ECO:0000313" key="1">
    <source>
        <dbReference type="EMBL" id="KAH6938010.1"/>
    </source>
</evidence>
<accession>A0ACB7STT0</accession>
<dbReference type="EMBL" id="CM023482">
    <property type="protein sequence ID" value="KAH6938010.1"/>
    <property type="molecule type" value="Genomic_DNA"/>
</dbReference>
<sequence length="2038" mass="222230">MLSSRSDSVIHDMAHSSESGIAGPRTSGHALGVPLSIQITPVSSTIESMFESHAPRDQSLRNRARSGEASGLFLERNVDENSLQAARRLSGSQARLTRMSFSRSAGSREDNRPIQELVEVDASGASSKERGFGSPPRSASFHGSSETKRKPQGQSSSSVTETSIIPRGPMKEPHGSSSNKQKNDALAAAFAERTSSPLANSGSKGALTSAFRNTKFESAKLSGSLLDKGRIAPTGLDATSLYESVIQRQEHGTVTTSHEGFKAPRLSSSGPDARTTTESTKVGNQLRTGTATAIQEVVPQDVAVVEVRTMTQSSSERQNPQLSLTTKKTSAHGPGWSQQTVSSKLKMHEIVGRTTSKTKPDNLPITGIKSGSQTFSVKQDLGNRELLTDSTARTFAGPTEKDSIATPSLLQKGTPSKTQHSAHGSNVVDNAADALHNSATASLLYPTSLEKAASSHSMNQQSLFQSNLSLGNNFDTSVLTAAKAETSAPFSLTSSSVSEKTSKSLIQLSTHPTSIPSNNITFTSAATHASDKASGVVTNQDVSQHTLLDRPALTFLGSSDESRFLTSSPPRKTSSRTFTLEPVTQTVSLDRPTGSIEATSMNSTTSAFANQAEHLQDISDKPTGPATQDLHESAGPFLRGSRGETTSSHPDSCEPTRVVTSAPERTSSKSIIEESVRQTDFSAAASEALVSAHAKDETSSSSVRDLVKQTPIQTGSNNYSLSAGTQLTMTKKVNTRWSVSEPVQHSFFERVEGSKYQTFDNTRRSQVPSSGVVSDFQAFEVTTGREPTQAVAEIPCEPESQSQASRDLNAEYISAHKEKEIEQKAGSSTATALTPLPELSLNGSTPKASSEEIRSSETERSASKAIDRDDALQWPLINAGVRSTRLGEAAALFEASSDGTQADHRRIQMEFSDDRDIIEMEKHEDREARYENSSESRICEVAMEKGPAPAIVSELPAESQIAPIKYGAEPEEEVIGEVKEQPRMDSSLMQYTPDDYILAQIVREVEKKIEASSRYHYEPLPDDVLTIRSSKGIESLGLLRYETYEEELLLRHSEDDLTREQEKPTAEASEQSATAIEEPVAALDQEGYAGVLEEFYESAEKLAPEPEPEGPVDAGVPPSGDIHEEAKMKIEDYSYAVATETEKKSNVIAEEQERQKCEHAENKEAEDKEPFPKKSFDDIREERRRQFEQRWMDRPVVTEREATTATVKSREALETAHGAPLTTAQAESAETRDKVFASKQEGEHSSENAVRRFIAAAIEEAAKREEAAKSVKRFREYPCSVSVEDASRKTCSDSSDTSASDLASRKEEERRLADMKVQQKKDKTMPQLVRCRSIAELIEQIIQQHVSRTDVRKDGHACEKQELAQDFISAQAPVFPTSMVQQEIPVYYQTETTTQKRGEQYVADPRYSLLGVSRKSDTHLEANSHSERRFSFSTLGGRGAKCVIRKLEPGALTYIVEVAPADKNQENQTDMVMAEEQMLVSEIFDQITTPTLRVSSSGSRLNETAAITLSPSASLTAIRNAYAQAVARRVLGKQSPQGNEGVLSASQRAKFYENKQGLYDQKSASSTSVRSAPSVEDYIVQRMVEGGVIRNHRELWGREPLKFENIIVSRAGSMGSMAKTNASSEAISGPAPTPHDVEPADAEVKGAENCADAAGQTPKEEAPPKVEAPPEATFKAVRDEAAAATNFAGEKQVVAAGSVDSHERGHVSAFASSEATTAESERTAAVTATAPTDQQRSEMKQASAEAFTCKVSTASSECVNCRNRIAPEKSFESFICFGLHELPKFFAPVPFDVSEAIKLRIATDEDVREIMSLPWREPESVYTLHAAIVTRHLLCPSSFFVAVDTSRDVICGTASVLLFDEEVAFCGFFRILDKYPFEHVGTLLWNELLHVTSGKNLFTVLPEPAYQELQKIYPFPSNPATGILFGPVRMSRAAFSRTVLVLEYKDKYFDALASAGCLVLRWLFADDPETAQSLLSSLLASCSHEDEVDVAAAFFLRSISTRPILDKISTRQLKPWRLVYTKREPLHSYGRVVCLTTV</sequence>
<dbReference type="Proteomes" id="UP000821845">
    <property type="component" value="Chromosome 2"/>
</dbReference>
<name>A0ACB7STT0_HYAAI</name>
<gene>
    <name evidence="1" type="ORF">HPB50_006384</name>
</gene>
<organism evidence="1 2">
    <name type="scientific">Hyalomma asiaticum</name>
    <name type="common">Tick</name>
    <dbReference type="NCBI Taxonomy" id="266040"/>
    <lineage>
        <taxon>Eukaryota</taxon>
        <taxon>Metazoa</taxon>
        <taxon>Ecdysozoa</taxon>
        <taxon>Arthropoda</taxon>
        <taxon>Chelicerata</taxon>
        <taxon>Arachnida</taxon>
        <taxon>Acari</taxon>
        <taxon>Parasitiformes</taxon>
        <taxon>Ixodida</taxon>
        <taxon>Ixodoidea</taxon>
        <taxon>Ixodidae</taxon>
        <taxon>Hyalomminae</taxon>
        <taxon>Hyalomma</taxon>
    </lineage>
</organism>
<reference evidence="1" key="1">
    <citation type="submission" date="2020-05" db="EMBL/GenBank/DDBJ databases">
        <title>Large-scale comparative analyses of tick genomes elucidate their genetic diversity and vector capacities.</title>
        <authorList>
            <person name="Jia N."/>
            <person name="Wang J."/>
            <person name="Shi W."/>
            <person name="Du L."/>
            <person name="Sun Y."/>
            <person name="Zhan W."/>
            <person name="Jiang J."/>
            <person name="Wang Q."/>
            <person name="Zhang B."/>
            <person name="Ji P."/>
            <person name="Sakyi L.B."/>
            <person name="Cui X."/>
            <person name="Yuan T."/>
            <person name="Jiang B."/>
            <person name="Yang W."/>
            <person name="Lam T.T.-Y."/>
            <person name="Chang Q."/>
            <person name="Ding S."/>
            <person name="Wang X."/>
            <person name="Zhu J."/>
            <person name="Ruan X."/>
            <person name="Zhao L."/>
            <person name="Wei J."/>
            <person name="Que T."/>
            <person name="Du C."/>
            <person name="Cheng J."/>
            <person name="Dai P."/>
            <person name="Han X."/>
            <person name="Huang E."/>
            <person name="Gao Y."/>
            <person name="Liu J."/>
            <person name="Shao H."/>
            <person name="Ye R."/>
            <person name="Li L."/>
            <person name="Wei W."/>
            <person name="Wang X."/>
            <person name="Wang C."/>
            <person name="Yang T."/>
            <person name="Huo Q."/>
            <person name="Li W."/>
            <person name="Guo W."/>
            <person name="Chen H."/>
            <person name="Zhou L."/>
            <person name="Ni X."/>
            <person name="Tian J."/>
            <person name="Zhou Y."/>
            <person name="Sheng Y."/>
            <person name="Liu T."/>
            <person name="Pan Y."/>
            <person name="Xia L."/>
            <person name="Li J."/>
            <person name="Zhao F."/>
            <person name="Cao W."/>
        </authorList>
    </citation>
    <scope>NUCLEOTIDE SEQUENCE</scope>
    <source>
        <strain evidence="1">Hyas-2018</strain>
    </source>
</reference>